<keyword evidence="2" id="KW-1185">Reference proteome</keyword>
<keyword evidence="1" id="KW-0812">Transmembrane</keyword>
<protein>
    <submittedName>
        <fullName evidence="3">Probable F-box protein At4g22030</fullName>
    </submittedName>
</protein>
<sequence length="417" mass="45760">MASLQTTAILSSCCYSLRAVNASIHVPKLPRVTYSVPKVPLRKLHIEDFNGSIDTTPSEKNAITTQIYDNLYSSNNESKATTQLYAILEAVADRIEMHTNVGEQRNNWNTLLLNSINMITLTATAMAGVAAATSGDTAPLLALKLSSTLLFSAATGMLLIMNKIQPSQLAEEQRNATRLFKQLQTQIQTIIALGSPTEEDVKGSVEKVLALDKAYPLPLLGAMLDKFPAKFEPAVWWPSTQFQRKNKTNEVRVQSKRNGWSEELEMELRAVVEVVKRKDIEDYERLGNIALKMNKSLAIAGPLLTGIAAVGSTFVGNGSMAAIVAVMAGSLASAINAFEHGGQVGMLFEMYRNCGGFFTLLEETIEATLDEKDFEKRENGEVFEMKVAMQLGRSVSDLRRLASKSASHRNEFASKLF</sequence>
<keyword evidence="1" id="KW-1133">Transmembrane helix</keyword>
<evidence type="ECO:0000313" key="2">
    <source>
        <dbReference type="Proteomes" id="UP000694853"/>
    </source>
</evidence>
<keyword evidence="1" id="KW-0472">Membrane</keyword>
<feature type="transmembrane region" description="Helical" evidence="1">
    <location>
        <begin position="111"/>
        <end position="132"/>
    </location>
</feature>
<dbReference type="Pfam" id="PF14476">
    <property type="entry name" value="Chloroplast_duf"/>
    <property type="match status" value="1"/>
</dbReference>
<dbReference type="PANTHER" id="PTHR33358">
    <property type="entry name" value="F-BOX PROTEIN WITH A DOMAIN PROTEIN"/>
    <property type="match status" value="1"/>
</dbReference>
<feature type="transmembrane region" description="Helical" evidence="1">
    <location>
        <begin position="297"/>
        <end position="315"/>
    </location>
</feature>
<dbReference type="GeneID" id="113874641"/>
<dbReference type="Proteomes" id="UP000694853">
    <property type="component" value="Unplaced"/>
</dbReference>
<dbReference type="RefSeq" id="XP_027368658.1">
    <property type="nucleotide sequence ID" value="XM_027512857.1"/>
</dbReference>
<reference evidence="2" key="1">
    <citation type="journal article" date="2019" name="Toxins">
        <title>Detection of Abrin-Like and Prepropulchellin-Like Toxin Genes and Transcripts Using Whole Genome Sequencing and Full-Length Transcript Sequencing of Abrus precatorius.</title>
        <authorList>
            <person name="Hovde B.T."/>
            <person name="Daligault H.E."/>
            <person name="Hanschen E.R."/>
            <person name="Kunde Y.A."/>
            <person name="Johnson M.B."/>
            <person name="Starkenburg S.R."/>
            <person name="Johnson S.L."/>
        </authorList>
    </citation>
    <scope>NUCLEOTIDE SEQUENCE [LARGE SCALE GENOMIC DNA]</scope>
</reference>
<evidence type="ECO:0000256" key="1">
    <source>
        <dbReference type="SAM" id="Phobius"/>
    </source>
</evidence>
<feature type="transmembrane region" description="Helical" evidence="1">
    <location>
        <begin position="138"/>
        <end position="160"/>
    </location>
</feature>
<gene>
    <name evidence="3" type="primary">LOC113874641</name>
</gene>
<dbReference type="KEGG" id="aprc:113874641"/>
<name>A0A8B8ML73_ABRPR</name>
<reference evidence="3" key="2">
    <citation type="submission" date="2025-08" db="UniProtKB">
        <authorList>
            <consortium name="RefSeq"/>
        </authorList>
    </citation>
    <scope>IDENTIFICATION</scope>
    <source>
        <tissue evidence="3">Young leaves</tissue>
    </source>
</reference>
<dbReference type="OrthoDB" id="1897643at2759"/>
<dbReference type="InterPro" id="IPR027949">
    <property type="entry name" value="Chloroplast_duf"/>
</dbReference>
<feature type="transmembrane region" description="Helical" evidence="1">
    <location>
        <begin position="321"/>
        <end position="338"/>
    </location>
</feature>
<dbReference type="PANTHER" id="PTHR33358:SF17">
    <property type="entry name" value="PLANT-LIKE PROTEIN, PUTATIVE-RELATED"/>
    <property type="match status" value="1"/>
</dbReference>
<proteinExistence type="predicted"/>
<dbReference type="AlphaFoldDB" id="A0A8B8ML73"/>
<accession>A0A8B8ML73</accession>
<evidence type="ECO:0000313" key="3">
    <source>
        <dbReference type="RefSeq" id="XP_027368658.1"/>
    </source>
</evidence>
<organism evidence="2 3">
    <name type="scientific">Abrus precatorius</name>
    <name type="common">Indian licorice</name>
    <name type="synonym">Glycine abrus</name>
    <dbReference type="NCBI Taxonomy" id="3816"/>
    <lineage>
        <taxon>Eukaryota</taxon>
        <taxon>Viridiplantae</taxon>
        <taxon>Streptophyta</taxon>
        <taxon>Embryophyta</taxon>
        <taxon>Tracheophyta</taxon>
        <taxon>Spermatophyta</taxon>
        <taxon>Magnoliopsida</taxon>
        <taxon>eudicotyledons</taxon>
        <taxon>Gunneridae</taxon>
        <taxon>Pentapetalae</taxon>
        <taxon>rosids</taxon>
        <taxon>fabids</taxon>
        <taxon>Fabales</taxon>
        <taxon>Fabaceae</taxon>
        <taxon>Papilionoideae</taxon>
        <taxon>50 kb inversion clade</taxon>
        <taxon>NPAAA clade</taxon>
        <taxon>indigoferoid/millettioid clade</taxon>
        <taxon>Abreae</taxon>
        <taxon>Abrus</taxon>
    </lineage>
</organism>